<evidence type="ECO:0000256" key="5">
    <source>
        <dbReference type="PROSITE-ProRule" id="PRU10141"/>
    </source>
</evidence>
<dbReference type="Proteomes" id="UP001642360">
    <property type="component" value="Unassembled WGS sequence"/>
</dbReference>
<protein>
    <recommendedName>
        <fullName evidence="8">Protein kinase domain-containing protein</fullName>
    </recommendedName>
</protein>
<keyword evidence="6" id="KW-0723">Serine/threonine-protein kinase</keyword>
<dbReference type="InterPro" id="IPR008271">
    <property type="entry name" value="Ser/Thr_kinase_AS"/>
</dbReference>
<dbReference type="PANTHER" id="PTHR48011:SF76">
    <property type="entry name" value="MITOGEN-ACTIVATED PROTEIN KINASE KINASE KINASE 15"/>
    <property type="match status" value="1"/>
</dbReference>
<dbReference type="PROSITE" id="PS50011">
    <property type="entry name" value="PROTEIN_KINASE_DOM"/>
    <property type="match status" value="1"/>
</dbReference>
<dbReference type="InterPro" id="IPR011009">
    <property type="entry name" value="Kinase-like_dom_sf"/>
</dbReference>
<dbReference type="CDD" id="cd06606">
    <property type="entry name" value="STKc_MAPKKK"/>
    <property type="match status" value="1"/>
</dbReference>
<evidence type="ECO:0000313" key="10">
    <source>
        <dbReference type="Proteomes" id="UP001642360"/>
    </source>
</evidence>
<dbReference type="PANTHER" id="PTHR48011">
    <property type="entry name" value="CCR4-NOT TRANSCRIPTIONAL COMPLEX SUBUNIT CAF120-RELATED"/>
    <property type="match status" value="1"/>
</dbReference>
<keyword evidence="4 5" id="KW-0067">ATP-binding</keyword>
<dbReference type="Pfam" id="PF00069">
    <property type="entry name" value="Pkinase"/>
    <property type="match status" value="1"/>
</dbReference>
<dbReference type="PROSITE" id="PS00107">
    <property type="entry name" value="PROTEIN_KINASE_ATP"/>
    <property type="match status" value="1"/>
</dbReference>
<dbReference type="InterPro" id="IPR052751">
    <property type="entry name" value="Plant_MAPKKK"/>
</dbReference>
<dbReference type="GO" id="GO:0004674">
    <property type="term" value="F:protein serine/threonine kinase activity"/>
    <property type="evidence" value="ECO:0007669"/>
    <property type="project" value="UniProtKB-KW"/>
</dbReference>
<dbReference type="SUPFAM" id="SSF56112">
    <property type="entry name" value="Protein kinase-like (PK-like)"/>
    <property type="match status" value="1"/>
</dbReference>
<evidence type="ECO:0000256" key="6">
    <source>
        <dbReference type="RuleBase" id="RU000304"/>
    </source>
</evidence>
<comment type="similarity">
    <text evidence="6">Belongs to the protein kinase superfamily.</text>
</comment>
<dbReference type="Gene3D" id="1.10.510.10">
    <property type="entry name" value="Transferase(Phosphotransferase) domain 1"/>
    <property type="match status" value="1"/>
</dbReference>
<feature type="domain" description="Protein kinase" evidence="8">
    <location>
        <begin position="3"/>
        <end position="256"/>
    </location>
</feature>
<dbReference type="SMART" id="SM00220">
    <property type="entry name" value="S_TKc"/>
    <property type="match status" value="1"/>
</dbReference>
<keyword evidence="1" id="KW-0808">Transferase</keyword>
<feature type="compositionally biased region" description="Polar residues" evidence="7">
    <location>
        <begin position="261"/>
        <end position="283"/>
    </location>
</feature>
<name>A0ABC8T3N4_9AQUA</name>
<comment type="caution">
    <text evidence="9">The sequence shown here is derived from an EMBL/GenBank/DDBJ whole genome shotgun (WGS) entry which is preliminary data.</text>
</comment>
<evidence type="ECO:0000256" key="3">
    <source>
        <dbReference type="ARBA" id="ARBA00022777"/>
    </source>
</evidence>
<organism evidence="9 10">
    <name type="scientific">Ilex paraguariensis</name>
    <name type="common">yerba mate</name>
    <dbReference type="NCBI Taxonomy" id="185542"/>
    <lineage>
        <taxon>Eukaryota</taxon>
        <taxon>Viridiplantae</taxon>
        <taxon>Streptophyta</taxon>
        <taxon>Embryophyta</taxon>
        <taxon>Tracheophyta</taxon>
        <taxon>Spermatophyta</taxon>
        <taxon>Magnoliopsida</taxon>
        <taxon>eudicotyledons</taxon>
        <taxon>Gunneridae</taxon>
        <taxon>Pentapetalae</taxon>
        <taxon>asterids</taxon>
        <taxon>campanulids</taxon>
        <taxon>Aquifoliales</taxon>
        <taxon>Aquifoliaceae</taxon>
        <taxon>Ilex</taxon>
    </lineage>
</organism>
<keyword evidence="2 5" id="KW-0547">Nucleotide-binding</keyword>
<evidence type="ECO:0000256" key="1">
    <source>
        <dbReference type="ARBA" id="ARBA00022679"/>
    </source>
</evidence>
<dbReference type="EMBL" id="CAUOFW020004114">
    <property type="protein sequence ID" value="CAK9163922.1"/>
    <property type="molecule type" value="Genomic_DNA"/>
</dbReference>
<sequence length="441" mass="48992">MEWSRGPIIGRGSSATVSLATTASGQLFAVKSTELSTSSFLQKEQRFLSQLSSPHVVKYMGFDISKERNKPMYNLFMEYVPGGTLSNLIKKRGGSLDESMIQTYAHQILQGLDYLHLNGLVHCDIKGHNVLIDKDRVKIADLGCARLVEEDGGAATSMFSGTPVFMAPEVARWEDQKFPADIWALGCTFIEMATGSNPWPEANDAVSALYRIGYSGDIPEIPSWLSEEAKNFLTKCLIRDSKERWTAKQLLQHPFLDGLGTNPQQEENLNRNSPTSVLSQGFWDSSEVSETSPTPTVVGSSSNSSAERFRRLIGDTLSSGLNLPNWTEDEEDWVNIRSNQIEESFKLYQQNYVVDEDDRELINGEGESFTFSIANGEELEISLGNGDLLLESYVDNISSIDRSCISTYLGKSCVTVKDVFDPKGVDSESVRMARLYSVYVI</sequence>
<proteinExistence type="inferred from homology"/>
<reference evidence="9 10" key="1">
    <citation type="submission" date="2024-02" db="EMBL/GenBank/DDBJ databases">
        <authorList>
            <person name="Vignale AGUSTIN F."/>
            <person name="Sosa J E."/>
            <person name="Modenutti C."/>
        </authorList>
    </citation>
    <scope>NUCLEOTIDE SEQUENCE [LARGE SCALE GENOMIC DNA]</scope>
</reference>
<gene>
    <name evidence="9" type="ORF">ILEXP_LOCUS32993</name>
</gene>
<accession>A0ABC8T3N4</accession>
<feature type="binding site" evidence="5">
    <location>
        <position position="31"/>
    </location>
    <ligand>
        <name>ATP</name>
        <dbReference type="ChEBI" id="CHEBI:30616"/>
    </ligand>
</feature>
<keyword evidence="10" id="KW-1185">Reference proteome</keyword>
<evidence type="ECO:0000259" key="8">
    <source>
        <dbReference type="PROSITE" id="PS50011"/>
    </source>
</evidence>
<dbReference type="GO" id="GO:0005524">
    <property type="term" value="F:ATP binding"/>
    <property type="evidence" value="ECO:0007669"/>
    <property type="project" value="UniProtKB-UniRule"/>
</dbReference>
<dbReference type="AlphaFoldDB" id="A0ABC8T3N4"/>
<dbReference type="InterPro" id="IPR000719">
    <property type="entry name" value="Prot_kinase_dom"/>
</dbReference>
<dbReference type="PROSITE" id="PS00108">
    <property type="entry name" value="PROTEIN_KINASE_ST"/>
    <property type="match status" value="1"/>
</dbReference>
<evidence type="ECO:0000313" key="9">
    <source>
        <dbReference type="EMBL" id="CAK9163922.1"/>
    </source>
</evidence>
<keyword evidence="3" id="KW-0418">Kinase</keyword>
<evidence type="ECO:0000256" key="4">
    <source>
        <dbReference type="ARBA" id="ARBA00022840"/>
    </source>
</evidence>
<dbReference type="InterPro" id="IPR017441">
    <property type="entry name" value="Protein_kinase_ATP_BS"/>
</dbReference>
<feature type="compositionally biased region" description="Low complexity" evidence="7">
    <location>
        <begin position="285"/>
        <end position="302"/>
    </location>
</feature>
<feature type="region of interest" description="Disordered" evidence="7">
    <location>
        <begin position="256"/>
        <end position="302"/>
    </location>
</feature>
<evidence type="ECO:0000256" key="7">
    <source>
        <dbReference type="SAM" id="MobiDB-lite"/>
    </source>
</evidence>
<evidence type="ECO:0000256" key="2">
    <source>
        <dbReference type="ARBA" id="ARBA00022741"/>
    </source>
</evidence>